<evidence type="ECO:0000313" key="1">
    <source>
        <dbReference type="EMBL" id="SHF70421.1"/>
    </source>
</evidence>
<dbReference type="RefSeq" id="WP_073232185.1">
    <property type="nucleotide sequence ID" value="NZ_FQUQ01000003.1"/>
</dbReference>
<organism evidence="1 2">
    <name type="scientific">Pedobacter caeni</name>
    <dbReference type="NCBI Taxonomy" id="288992"/>
    <lineage>
        <taxon>Bacteria</taxon>
        <taxon>Pseudomonadati</taxon>
        <taxon>Bacteroidota</taxon>
        <taxon>Sphingobacteriia</taxon>
        <taxon>Sphingobacteriales</taxon>
        <taxon>Sphingobacteriaceae</taxon>
        <taxon>Pedobacter</taxon>
    </lineage>
</organism>
<dbReference type="OrthoDB" id="2081715at2"/>
<dbReference type="AlphaFoldDB" id="A0A1M5DU91"/>
<sequence length="160" mass="19084">MTDKELQIFANNYKPTDFSKIRYDWNGKFGHEFQDPNYEFRMALCQFLIPQIDKISIELVRDLFVETAKTSKATFSIYLNIHIYAQELLRRDWEKYLLDYLEAGTYGMDSYIGIGRIEIEKETAQSIFDYMTTTLRTSTNQYMNKLMKGFLPRFQWLASK</sequence>
<protein>
    <submittedName>
        <fullName evidence="1">Uncharacterized protein</fullName>
    </submittedName>
</protein>
<dbReference type="EMBL" id="FQUQ01000003">
    <property type="protein sequence ID" value="SHF70421.1"/>
    <property type="molecule type" value="Genomic_DNA"/>
</dbReference>
<keyword evidence="2" id="KW-1185">Reference proteome</keyword>
<dbReference type="Proteomes" id="UP000184287">
    <property type="component" value="Unassembled WGS sequence"/>
</dbReference>
<gene>
    <name evidence="1" type="ORF">SAMN04488522_103384</name>
</gene>
<dbReference type="STRING" id="288992.SAMN04488522_103384"/>
<name>A0A1M5DU91_9SPHI</name>
<evidence type="ECO:0000313" key="2">
    <source>
        <dbReference type="Proteomes" id="UP000184287"/>
    </source>
</evidence>
<proteinExistence type="predicted"/>
<reference evidence="2" key="1">
    <citation type="submission" date="2016-11" db="EMBL/GenBank/DDBJ databases">
        <authorList>
            <person name="Varghese N."/>
            <person name="Submissions S."/>
        </authorList>
    </citation>
    <scope>NUCLEOTIDE SEQUENCE [LARGE SCALE GENOMIC DNA]</scope>
    <source>
        <strain evidence="2">DSM 16990</strain>
    </source>
</reference>
<accession>A0A1M5DU91</accession>